<accession>F4WAS2</accession>
<evidence type="ECO:0000313" key="2">
    <source>
        <dbReference type="EMBL" id="EGI68678.1"/>
    </source>
</evidence>
<reference evidence="2" key="1">
    <citation type="submission" date="2011-02" db="EMBL/GenBank/DDBJ databases">
        <title>The genome of the leaf-cutting ant Acromyrmex echinatior suggests key adaptations to social evolution and fungus farming.</title>
        <authorList>
            <person name="Nygaard S."/>
            <person name="Zhang G."/>
        </authorList>
    </citation>
    <scope>NUCLEOTIDE SEQUENCE</scope>
</reference>
<evidence type="ECO:0000256" key="1">
    <source>
        <dbReference type="SAM" id="MobiDB-lite"/>
    </source>
</evidence>
<keyword evidence="3" id="KW-1185">Reference proteome</keyword>
<sequence length="104" mass="11118">MNHHYHRQHHTTTGITVAVATAAAAALLPLPPPPKKLVESLGAGTKWGRAAAEGSLRHAGEERTDDDGIMFFYFPLLETKRKASGPQPNGEGESQTVKCIGDAM</sequence>
<dbReference type="AlphaFoldDB" id="F4WAS2"/>
<organism evidence="3">
    <name type="scientific">Acromyrmex echinatior</name>
    <name type="common">Panamanian leafcutter ant</name>
    <name type="synonym">Acromyrmex octospinosus echinatior</name>
    <dbReference type="NCBI Taxonomy" id="103372"/>
    <lineage>
        <taxon>Eukaryota</taxon>
        <taxon>Metazoa</taxon>
        <taxon>Ecdysozoa</taxon>
        <taxon>Arthropoda</taxon>
        <taxon>Hexapoda</taxon>
        <taxon>Insecta</taxon>
        <taxon>Pterygota</taxon>
        <taxon>Neoptera</taxon>
        <taxon>Endopterygota</taxon>
        <taxon>Hymenoptera</taxon>
        <taxon>Apocrita</taxon>
        <taxon>Aculeata</taxon>
        <taxon>Formicoidea</taxon>
        <taxon>Formicidae</taxon>
        <taxon>Myrmicinae</taxon>
        <taxon>Acromyrmex</taxon>
    </lineage>
</organism>
<dbReference type="Proteomes" id="UP000007755">
    <property type="component" value="Unassembled WGS sequence"/>
</dbReference>
<protein>
    <submittedName>
        <fullName evidence="2">Uncharacterized protein</fullName>
    </submittedName>
</protein>
<feature type="region of interest" description="Disordered" evidence="1">
    <location>
        <begin position="82"/>
        <end position="104"/>
    </location>
</feature>
<gene>
    <name evidence="2" type="ORF">G5I_02614</name>
</gene>
<dbReference type="InParanoid" id="F4WAS2"/>
<proteinExistence type="predicted"/>
<dbReference type="EMBL" id="GL888053">
    <property type="protein sequence ID" value="EGI68678.1"/>
    <property type="molecule type" value="Genomic_DNA"/>
</dbReference>
<name>F4WAS2_ACREC</name>
<evidence type="ECO:0000313" key="3">
    <source>
        <dbReference type="Proteomes" id="UP000007755"/>
    </source>
</evidence>